<organism evidence="1 2">
    <name type="scientific">Ophiocordyceps sinensis</name>
    <dbReference type="NCBI Taxonomy" id="72228"/>
    <lineage>
        <taxon>Eukaryota</taxon>
        <taxon>Fungi</taxon>
        <taxon>Dikarya</taxon>
        <taxon>Ascomycota</taxon>
        <taxon>Pezizomycotina</taxon>
        <taxon>Sordariomycetes</taxon>
        <taxon>Hypocreomycetidae</taxon>
        <taxon>Hypocreales</taxon>
        <taxon>Ophiocordycipitaceae</taxon>
        <taxon>Ophiocordyceps</taxon>
    </lineage>
</organism>
<sequence>MGLEGAEQTPVADEEGRVLRLGRQLLAVPVKVLSYVACPGVRGCRGLRAAVYLPSHSFTLAMMDFCGTETPLVPREDDGAELEGFVAMLGSARECLDVVGRRRRLSWGEAEKGKRWTVVVAQKTSGKSTHVKENRRLFPMQQTAAAGPCATLIQWRHGLCVLLEDTRPFPANEQRH</sequence>
<protein>
    <submittedName>
        <fullName evidence="1">Uncharacterized protein</fullName>
    </submittedName>
</protein>
<evidence type="ECO:0000313" key="1">
    <source>
        <dbReference type="EMBL" id="KAF4507507.1"/>
    </source>
</evidence>
<comment type="caution">
    <text evidence="1">The sequence shown here is derived from an EMBL/GenBank/DDBJ whole genome shotgun (WGS) entry which is preliminary data.</text>
</comment>
<dbReference type="EMBL" id="JAAVMX010000005">
    <property type="protein sequence ID" value="KAF4507507.1"/>
    <property type="molecule type" value="Genomic_DNA"/>
</dbReference>
<dbReference type="Proteomes" id="UP000557566">
    <property type="component" value="Unassembled WGS sequence"/>
</dbReference>
<evidence type="ECO:0000313" key="2">
    <source>
        <dbReference type="Proteomes" id="UP000557566"/>
    </source>
</evidence>
<reference evidence="1 2" key="1">
    <citation type="journal article" date="2020" name="Genome Biol. Evol.">
        <title>A new high-quality draft genome assembly of the Chinese cordyceps Ophiocordyceps sinensis.</title>
        <authorList>
            <person name="Shu R."/>
            <person name="Zhang J."/>
            <person name="Meng Q."/>
            <person name="Zhang H."/>
            <person name="Zhou G."/>
            <person name="Li M."/>
            <person name="Wu P."/>
            <person name="Zhao Y."/>
            <person name="Chen C."/>
            <person name="Qin Q."/>
        </authorList>
    </citation>
    <scope>NUCLEOTIDE SEQUENCE [LARGE SCALE GENOMIC DNA]</scope>
    <source>
        <strain evidence="1 2">IOZ07</strain>
    </source>
</reference>
<dbReference type="AlphaFoldDB" id="A0A8H4LYN0"/>
<gene>
    <name evidence="1" type="ORF">G6O67_003998</name>
</gene>
<proteinExistence type="predicted"/>
<keyword evidence="2" id="KW-1185">Reference proteome</keyword>
<name>A0A8H4LYN0_9HYPO</name>
<accession>A0A8H4LYN0</accession>